<dbReference type="SUPFAM" id="SSF53098">
    <property type="entry name" value="Ribonuclease H-like"/>
    <property type="match status" value="1"/>
</dbReference>
<proteinExistence type="predicted"/>
<dbReference type="PANTHER" id="PTHR47074:SF48">
    <property type="entry name" value="POLYNUCLEOTIDYL TRANSFERASE, RIBONUCLEASE H-LIKE SUPERFAMILY PROTEIN"/>
    <property type="match status" value="1"/>
</dbReference>
<dbReference type="Proteomes" id="UP000596661">
    <property type="component" value="Chromosome 3"/>
</dbReference>
<reference evidence="3" key="1">
    <citation type="submission" date="2018-11" db="EMBL/GenBank/DDBJ databases">
        <authorList>
            <person name="Grassa J C."/>
        </authorList>
    </citation>
    <scope>NUCLEOTIDE SEQUENCE [LARGE SCALE GENOMIC DNA]</scope>
</reference>
<dbReference type="PANTHER" id="PTHR47074">
    <property type="entry name" value="BNAC02G40300D PROTEIN"/>
    <property type="match status" value="1"/>
</dbReference>
<dbReference type="EMBL" id="UZAU01000255">
    <property type="status" value="NOT_ANNOTATED_CDS"/>
    <property type="molecule type" value="Genomic_DNA"/>
</dbReference>
<dbReference type="InterPro" id="IPR044730">
    <property type="entry name" value="RNase_H-like_dom_plant"/>
</dbReference>
<evidence type="ECO:0000259" key="1">
    <source>
        <dbReference type="Pfam" id="PF13456"/>
    </source>
</evidence>
<dbReference type="InterPro" id="IPR052929">
    <property type="entry name" value="RNase_H-like_EbsB-rel"/>
</dbReference>
<accession>A0A803P950</accession>
<organism evidence="3 4">
    <name type="scientific">Cannabis sativa</name>
    <name type="common">Hemp</name>
    <name type="synonym">Marijuana</name>
    <dbReference type="NCBI Taxonomy" id="3483"/>
    <lineage>
        <taxon>Eukaryota</taxon>
        <taxon>Viridiplantae</taxon>
        <taxon>Streptophyta</taxon>
        <taxon>Embryophyta</taxon>
        <taxon>Tracheophyta</taxon>
        <taxon>Spermatophyta</taxon>
        <taxon>Magnoliopsida</taxon>
        <taxon>eudicotyledons</taxon>
        <taxon>Gunneridae</taxon>
        <taxon>Pentapetalae</taxon>
        <taxon>rosids</taxon>
        <taxon>fabids</taxon>
        <taxon>Rosales</taxon>
        <taxon>Cannabaceae</taxon>
        <taxon>Cannabis</taxon>
    </lineage>
</organism>
<keyword evidence="4" id="KW-1185">Reference proteome</keyword>
<reference evidence="3" key="2">
    <citation type="submission" date="2021-03" db="UniProtKB">
        <authorList>
            <consortium name="EnsemblPlants"/>
        </authorList>
    </citation>
    <scope>IDENTIFICATION</scope>
</reference>
<feature type="domain" description="RNase H type-1" evidence="1">
    <location>
        <begin position="871"/>
        <end position="992"/>
    </location>
</feature>
<dbReference type="Gramene" id="evm.model.03.460">
    <property type="protein sequence ID" value="cds.evm.model.03.460"/>
    <property type="gene ID" value="evm.TU.03.460"/>
</dbReference>
<evidence type="ECO:0000313" key="3">
    <source>
        <dbReference type="EnsemblPlants" id="cds.evm.model.03.460"/>
    </source>
</evidence>
<name>A0A803P950_CANSA</name>
<dbReference type="GO" id="GO:0003676">
    <property type="term" value="F:nucleic acid binding"/>
    <property type="evidence" value="ECO:0007669"/>
    <property type="project" value="InterPro"/>
</dbReference>
<protein>
    <recommendedName>
        <fullName evidence="5">Reverse transcriptase domain-containing protein</fullName>
    </recommendedName>
</protein>
<dbReference type="Pfam" id="PF14392">
    <property type="entry name" value="zf-CCHC_4"/>
    <property type="match status" value="1"/>
</dbReference>
<dbReference type="Pfam" id="PF13456">
    <property type="entry name" value="RVT_3"/>
    <property type="match status" value="1"/>
</dbReference>
<evidence type="ECO:0000313" key="4">
    <source>
        <dbReference type="Proteomes" id="UP000596661"/>
    </source>
</evidence>
<dbReference type="InterPro" id="IPR036397">
    <property type="entry name" value="RNaseH_sf"/>
</dbReference>
<dbReference type="InterPro" id="IPR025836">
    <property type="entry name" value="Zn_knuckle_CX2CX4HX4C"/>
</dbReference>
<dbReference type="AlphaFoldDB" id="A0A803P950"/>
<dbReference type="Gene3D" id="3.30.420.10">
    <property type="entry name" value="Ribonuclease H-like superfamily/Ribonuclease H"/>
    <property type="match status" value="1"/>
</dbReference>
<dbReference type="InterPro" id="IPR002156">
    <property type="entry name" value="RNaseH_domain"/>
</dbReference>
<evidence type="ECO:0008006" key="5">
    <source>
        <dbReference type="Google" id="ProtNLM"/>
    </source>
</evidence>
<dbReference type="GO" id="GO:0004523">
    <property type="term" value="F:RNA-DNA hybrid ribonuclease activity"/>
    <property type="evidence" value="ECO:0007669"/>
    <property type="project" value="InterPro"/>
</dbReference>
<sequence length="1011" mass="112952">MIHRAGSEAGGVGAKSEGSNSVAVVAEELGSGRRKKGVVDGDGWVGRRSGDQVVGLLVPQHRAKRRASIAGSFVSFSQLHRPDFHDRDLKVSQKEMGILFIRFWRKLAGMLVLDLAGEYVLGVIKFEDPNLLEILAAIRRGGHHEARETFLIMIPTSYGKKAMAKGSLHYILFWVQIYGIPFRCKSFKLAKLIAMGLGDLIQVDEDTIKEGTGPYLRGCFLLDVNKPLRRGINIRFLKIGREFTKWLDFKYKRLPDFGFYCGKLDHTRKYCQAYLQKRDENLFSPPSPYNILLRGKEKSGDKPGLFDYPHPPAISVSEMHPPLPHQGTMNPFLMQPLSFTALLNSTMGQGSYIDVSPNSNVIMMPTLVNPNFTELAPLQTDASNTNLYLGVTSSPLVSIHTDYVVTFDTPGFQNPELMMVARSLVDAIVGTVSPQPDPLVKRKGLACASGVKRPTFYSHQAHGGGYLRSQLKRARSGERDYESSSATANLEQAGFYGSDHHVLKLILDNNSSRPFNFVNRNFRFENTWLEEPEFYKIFDRPWHDPIHVTPNNNFQSYLQKQQHCIDHLKGWGRSHNHFFKFRISHLRTEIDAIQNQISISHADSIRLPQLKAVILRLLPLSSPLQNSGLEALDIDFLNQAYTAEEVKKVVFQISGDKVVGLDGLNTYFYQKNWPTRGLRQGDPLSPYLFILCSEGLSAILQSFQARDLLKGIAISRTSPRISHLLFADDNILFCLADQSSCNALNNALTLYSEASGQDLNLLRNFFDDDLINSILDVPIAGHNFRDDLIWGKETSGIFSVKSAYHLAVSSRDIPSSSSFNTSKRFWSKLWSACVPSKEFDKAQHLVTKHNMPVSSVIRQPPQLVSGMFQINTDATIDRNKKKHSLGVIVQDANRISIAGVIAPFDGTVPPEVVEAKAILLPLQWTQAIKLPVCILQTDCKNVVDKIFSNCCNCSVLGDIISSICALLSFSPSLSIMFIPREKNKIAHACARMGLGLDNEVIWNGSLPSWIS</sequence>
<feature type="domain" description="Zinc knuckle CX2CX4HX4C" evidence="2">
    <location>
        <begin position="222"/>
        <end position="272"/>
    </location>
</feature>
<evidence type="ECO:0000259" key="2">
    <source>
        <dbReference type="Pfam" id="PF14392"/>
    </source>
</evidence>
<dbReference type="InterPro" id="IPR012337">
    <property type="entry name" value="RNaseH-like_sf"/>
</dbReference>
<dbReference type="EnsemblPlants" id="evm.model.03.460">
    <property type="protein sequence ID" value="cds.evm.model.03.460"/>
    <property type="gene ID" value="evm.TU.03.460"/>
</dbReference>
<dbReference type="CDD" id="cd06222">
    <property type="entry name" value="RNase_H_like"/>
    <property type="match status" value="1"/>
</dbReference>